<organism evidence="1 2">
    <name type="scientific">Candidatus Giovannonibacteria bacterium GW2011_GWA1_44_25</name>
    <dbReference type="NCBI Taxonomy" id="1618645"/>
    <lineage>
        <taxon>Bacteria</taxon>
        <taxon>Candidatus Giovannoniibacteriota</taxon>
    </lineage>
</organism>
<name>A0A0G1IM64_9BACT</name>
<reference evidence="1 2" key="1">
    <citation type="journal article" date="2015" name="Nature">
        <title>rRNA introns, odd ribosomes, and small enigmatic genomes across a large radiation of phyla.</title>
        <authorList>
            <person name="Brown C.T."/>
            <person name="Hug L.A."/>
            <person name="Thomas B.C."/>
            <person name="Sharon I."/>
            <person name="Castelle C.J."/>
            <person name="Singh A."/>
            <person name="Wilkins M.J."/>
            <person name="Williams K.H."/>
            <person name="Banfield J.F."/>
        </authorList>
    </citation>
    <scope>NUCLEOTIDE SEQUENCE [LARGE SCALE GENOMIC DNA]</scope>
</reference>
<proteinExistence type="predicted"/>
<gene>
    <name evidence="1" type="ORF">UW53_C0003G0121</name>
</gene>
<dbReference type="AlphaFoldDB" id="A0A0G1IM64"/>
<evidence type="ECO:0000313" key="2">
    <source>
        <dbReference type="Proteomes" id="UP000034087"/>
    </source>
</evidence>
<dbReference type="EMBL" id="LCIR01000003">
    <property type="protein sequence ID" value="KKT60210.1"/>
    <property type="molecule type" value="Genomic_DNA"/>
</dbReference>
<dbReference type="Proteomes" id="UP000034087">
    <property type="component" value="Unassembled WGS sequence"/>
</dbReference>
<evidence type="ECO:0000313" key="1">
    <source>
        <dbReference type="EMBL" id="KKT60210.1"/>
    </source>
</evidence>
<accession>A0A0G1IM64</accession>
<sequence length="95" mass="11109">MLMEIEFDHDKMQEFGDLIGAHVVPKITPKRRLAAWLKGERLVDYKRIINAAFTFYKWRQKEMKTGRKVVSAVETTTSDLIEVKTPEILFPTQVK</sequence>
<comment type="caution">
    <text evidence="1">The sequence shown here is derived from an EMBL/GenBank/DDBJ whole genome shotgun (WGS) entry which is preliminary data.</text>
</comment>
<protein>
    <submittedName>
        <fullName evidence="1">Uncharacterized protein</fullName>
    </submittedName>
</protein>